<dbReference type="InterPro" id="IPR013120">
    <property type="entry name" value="FAR_NAD-bd"/>
</dbReference>
<evidence type="ECO:0000313" key="3">
    <source>
        <dbReference type="Proteomes" id="UP000602198"/>
    </source>
</evidence>
<dbReference type="EMBL" id="JAERRJ010000011">
    <property type="protein sequence ID" value="MBL1078322.1"/>
    <property type="molecule type" value="Genomic_DNA"/>
</dbReference>
<dbReference type="Gene3D" id="3.40.50.720">
    <property type="entry name" value="NAD(P)-binding Rossmann-like Domain"/>
    <property type="match status" value="1"/>
</dbReference>
<evidence type="ECO:0000259" key="1">
    <source>
        <dbReference type="Pfam" id="PF07993"/>
    </source>
</evidence>
<dbReference type="Pfam" id="PF07993">
    <property type="entry name" value="NAD_binding_4"/>
    <property type="match status" value="1"/>
</dbReference>
<dbReference type="PANTHER" id="PTHR11011">
    <property type="entry name" value="MALE STERILITY PROTEIN 2-RELATED"/>
    <property type="match status" value="1"/>
</dbReference>
<feature type="domain" description="Thioester reductase (TE)" evidence="1">
    <location>
        <begin position="10"/>
        <end position="259"/>
    </location>
</feature>
<dbReference type="PANTHER" id="PTHR11011:SF45">
    <property type="entry name" value="FATTY ACYL-COA REDUCTASE CG8306-RELATED"/>
    <property type="match status" value="1"/>
</dbReference>
<comment type="caution">
    <text evidence="2">The sequence shown here is derived from an EMBL/GenBank/DDBJ whole genome shotgun (WGS) entry which is preliminary data.</text>
</comment>
<reference evidence="2 3" key="1">
    <citation type="submission" date="2021-01" db="EMBL/GenBank/DDBJ databases">
        <title>WGS of actinomycetes isolated from Thailand.</title>
        <authorList>
            <person name="Thawai C."/>
        </authorList>
    </citation>
    <scope>NUCLEOTIDE SEQUENCE [LARGE SCALE GENOMIC DNA]</scope>
    <source>
        <strain evidence="2 3">LPG 2</strain>
    </source>
</reference>
<gene>
    <name evidence="2" type="ORF">JK358_28335</name>
</gene>
<sequence>MTEKPSRVMLTGVTGLIGGALAIELLKETDAQLLCLVRTRPGSSAQQRLLDSLRLSAQAYGTPLSAEELARCTAVAGDITEPLAGVDLDAHTGGVDEFWHSAASLAFEEHRAAEIEKQNVEGTENVLELARGLGVRTFNYISTAYVAGRTNGVIPEARIPASVESNNAYERSKIAAENTVLDSGFDTIRIFRPSIVIGHSRTYAATTFSGLYGFVRGLQRARNLVRASLGDLLKFRPLRLLANGDTPVNFIPVDQVVRAAVGIAARSSDSEIYHLANSAPPALKTVWDGAVDVLGVQYPIFTDDRSEFTLIDEKVDEQMDFYRSYMNDEKYFSVSNVEKILGEGALRCELSAQELGRYVAWYLAHRGAA</sequence>
<dbReference type="InterPro" id="IPR026055">
    <property type="entry name" value="FAR"/>
</dbReference>
<dbReference type="InterPro" id="IPR036291">
    <property type="entry name" value="NAD(P)-bd_dom_sf"/>
</dbReference>
<name>A0ABS1MCL4_9NOCA</name>
<dbReference type="RefSeq" id="WP_201953408.1">
    <property type="nucleotide sequence ID" value="NZ_JAERRJ010000011.1"/>
</dbReference>
<protein>
    <submittedName>
        <fullName evidence="2">SDR family oxidoreductase</fullName>
    </submittedName>
</protein>
<proteinExistence type="predicted"/>
<dbReference type="Proteomes" id="UP000602198">
    <property type="component" value="Unassembled WGS sequence"/>
</dbReference>
<evidence type="ECO:0000313" key="2">
    <source>
        <dbReference type="EMBL" id="MBL1078322.1"/>
    </source>
</evidence>
<keyword evidence="3" id="KW-1185">Reference proteome</keyword>
<organism evidence="2 3">
    <name type="scientific">Nocardia acididurans</name>
    <dbReference type="NCBI Taxonomy" id="2802282"/>
    <lineage>
        <taxon>Bacteria</taxon>
        <taxon>Bacillati</taxon>
        <taxon>Actinomycetota</taxon>
        <taxon>Actinomycetes</taxon>
        <taxon>Mycobacteriales</taxon>
        <taxon>Nocardiaceae</taxon>
        <taxon>Nocardia</taxon>
    </lineage>
</organism>
<dbReference type="SUPFAM" id="SSF51735">
    <property type="entry name" value="NAD(P)-binding Rossmann-fold domains"/>
    <property type="match status" value="1"/>
</dbReference>
<accession>A0ABS1MCL4</accession>